<feature type="transmembrane region" description="Helical" evidence="1">
    <location>
        <begin position="14"/>
        <end position="33"/>
    </location>
</feature>
<proteinExistence type="predicted"/>
<protein>
    <submittedName>
        <fullName evidence="2">Uncharacterized protein</fullName>
    </submittedName>
</protein>
<evidence type="ECO:0000256" key="1">
    <source>
        <dbReference type="SAM" id="Phobius"/>
    </source>
</evidence>
<keyword evidence="1" id="KW-1133">Transmembrane helix</keyword>
<evidence type="ECO:0000313" key="3">
    <source>
        <dbReference type="Proteomes" id="UP000295684"/>
    </source>
</evidence>
<feature type="transmembrane region" description="Helical" evidence="1">
    <location>
        <begin position="45"/>
        <end position="62"/>
    </location>
</feature>
<dbReference type="Proteomes" id="UP000295684">
    <property type="component" value="Unassembled WGS sequence"/>
</dbReference>
<reference evidence="2 3" key="1">
    <citation type="submission" date="2019-03" db="EMBL/GenBank/DDBJ databases">
        <title>Genomic Encyclopedia of Type Strains, Phase IV (KMG-IV): sequencing the most valuable type-strain genomes for metagenomic binning, comparative biology and taxonomic classification.</title>
        <authorList>
            <person name="Goeker M."/>
        </authorList>
    </citation>
    <scope>NUCLEOTIDE SEQUENCE [LARGE SCALE GENOMIC DNA]</scope>
    <source>
        <strain evidence="2 3">DSM 103236</strain>
    </source>
</reference>
<evidence type="ECO:0000313" key="2">
    <source>
        <dbReference type="EMBL" id="TCO21472.1"/>
    </source>
</evidence>
<dbReference type="AlphaFoldDB" id="A0A4R2H6P1"/>
<name>A0A4R2H6P1_9SPHI</name>
<sequence length="67" mass="7904">MINQLGMNQRLQGWVNLLWLPLPLLILIVDRICVRKFGTKSVNKIQWYILVTLILLVVLNYVRLLTE</sequence>
<accession>A0A4R2H6P1</accession>
<keyword evidence="1" id="KW-0472">Membrane</keyword>
<gene>
    <name evidence="2" type="ORF">EV200_10763</name>
</gene>
<comment type="caution">
    <text evidence="2">The sequence shown here is derived from an EMBL/GenBank/DDBJ whole genome shotgun (WGS) entry which is preliminary data.</text>
</comment>
<organism evidence="2 3">
    <name type="scientific">Pedobacter psychrotolerans</name>
    <dbReference type="NCBI Taxonomy" id="1843235"/>
    <lineage>
        <taxon>Bacteria</taxon>
        <taxon>Pseudomonadati</taxon>
        <taxon>Bacteroidota</taxon>
        <taxon>Sphingobacteriia</taxon>
        <taxon>Sphingobacteriales</taxon>
        <taxon>Sphingobacteriaceae</taxon>
        <taxon>Pedobacter</taxon>
    </lineage>
</organism>
<keyword evidence="1" id="KW-0812">Transmembrane</keyword>
<dbReference type="EMBL" id="SLWO01000007">
    <property type="protein sequence ID" value="TCO21472.1"/>
    <property type="molecule type" value="Genomic_DNA"/>
</dbReference>